<comment type="caution">
    <text evidence="3">The sequence shown here is derived from an EMBL/GenBank/DDBJ whole genome shotgun (WGS) entry which is preliminary data.</text>
</comment>
<evidence type="ECO:0000256" key="1">
    <source>
        <dbReference type="SAM" id="Phobius"/>
    </source>
</evidence>
<feature type="transmembrane region" description="Helical" evidence="1">
    <location>
        <begin position="155"/>
        <end position="174"/>
    </location>
</feature>
<dbReference type="Proteomes" id="UP001143545">
    <property type="component" value="Unassembled WGS sequence"/>
</dbReference>
<feature type="transmembrane region" description="Helical" evidence="1">
    <location>
        <begin position="255"/>
        <end position="275"/>
    </location>
</feature>
<dbReference type="GO" id="GO:0004175">
    <property type="term" value="F:endopeptidase activity"/>
    <property type="evidence" value="ECO:0007669"/>
    <property type="project" value="UniProtKB-ARBA"/>
</dbReference>
<reference evidence="3" key="1">
    <citation type="submission" date="2022-07" db="EMBL/GenBank/DDBJ databases">
        <title>Taxonomy of Novel Oxalotrophic and Methylotrophic Bacteria.</title>
        <authorList>
            <person name="Sahin N."/>
            <person name="Tani A."/>
        </authorList>
    </citation>
    <scope>NUCLEOTIDE SEQUENCE</scope>
    <source>
        <strain evidence="3">AM327</strain>
    </source>
</reference>
<feature type="transmembrane region" description="Helical" evidence="1">
    <location>
        <begin position="90"/>
        <end position="110"/>
    </location>
</feature>
<evidence type="ECO:0000259" key="2">
    <source>
        <dbReference type="Pfam" id="PF02517"/>
    </source>
</evidence>
<proteinExistence type="predicted"/>
<keyword evidence="1" id="KW-1133">Transmembrane helix</keyword>
<evidence type="ECO:0000313" key="4">
    <source>
        <dbReference type="Proteomes" id="UP001143545"/>
    </source>
</evidence>
<evidence type="ECO:0000313" key="3">
    <source>
        <dbReference type="EMBL" id="GLB51643.1"/>
    </source>
</evidence>
<feature type="domain" description="CAAX prenyl protease 2/Lysostaphin resistance protein A-like" evidence="2">
    <location>
        <begin position="122"/>
        <end position="216"/>
    </location>
</feature>
<keyword evidence="4" id="KW-1185">Reference proteome</keyword>
<name>A0A9W6B6J9_9FLAO</name>
<gene>
    <name evidence="3" type="ORF">NBRC110019_06820</name>
</gene>
<feature type="transmembrane region" description="Helical" evidence="1">
    <location>
        <begin position="180"/>
        <end position="197"/>
    </location>
</feature>
<organism evidence="3 4">
    <name type="scientific">Neptunitalea chrysea</name>
    <dbReference type="NCBI Taxonomy" id="1647581"/>
    <lineage>
        <taxon>Bacteria</taxon>
        <taxon>Pseudomonadati</taxon>
        <taxon>Bacteroidota</taxon>
        <taxon>Flavobacteriia</taxon>
        <taxon>Flavobacteriales</taxon>
        <taxon>Flavobacteriaceae</taxon>
        <taxon>Neptunitalea</taxon>
    </lineage>
</organism>
<dbReference type="RefSeq" id="WP_281752395.1">
    <property type="nucleotide sequence ID" value="NZ_BRVP01000004.1"/>
</dbReference>
<dbReference type="PANTHER" id="PTHR39430:SF1">
    <property type="entry name" value="PROTEASE"/>
    <property type="match status" value="1"/>
</dbReference>
<dbReference type="Pfam" id="PF02517">
    <property type="entry name" value="Rce1-like"/>
    <property type="match status" value="1"/>
</dbReference>
<dbReference type="InterPro" id="IPR003675">
    <property type="entry name" value="Rce1/LyrA-like_dom"/>
</dbReference>
<feature type="transmembrane region" description="Helical" evidence="1">
    <location>
        <begin position="51"/>
        <end position="69"/>
    </location>
</feature>
<dbReference type="PANTHER" id="PTHR39430">
    <property type="entry name" value="MEMBRANE-ASSOCIATED PROTEASE-RELATED"/>
    <property type="match status" value="1"/>
</dbReference>
<dbReference type="GO" id="GO:0080120">
    <property type="term" value="P:CAAX-box protein maturation"/>
    <property type="evidence" value="ECO:0007669"/>
    <property type="project" value="UniProtKB-ARBA"/>
</dbReference>
<feature type="transmembrane region" description="Helical" evidence="1">
    <location>
        <begin position="122"/>
        <end position="143"/>
    </location>
</feature>
<protein>
    <recommendedName>
        <fullName evidence="2">CAAX prenyl protease 2/Lysostaphin resistance protein A-like domain-containing protein</fullName>
    </recommendedName>
</protein>
<accession>A0A9W6B6J9</accession>
<sequence>MEVKSILYKTVYFPLIKIIIGAVVCIASYVLVENLFIYLLELVGIQGELKFLISGVATAIGVIVVYKYLFQFYENRKVTEISGDRFFKNIGLGVFVGVLMMSLTIGVIYVAGGYKVESVNPIWYVVPALTMAITSAIFEEILFRGVLFRVVEEKLGSYIALVISAFVFGLLHMMNPNSSLNAGISIAIEAGFLLGVAYMYTRNLWFPIAIHFAWNFTQSTIFGANVSGTQVSKTFITASIEGPEWLTGGAFGPEASIQAPIFGVILSVVLLFLCYKQGHIIKPFWKK</sequence>
<keyword evidence="1" id="KW-0812">Transmembrane</keyword>
<dbReference type="AlphaFoldDB" id="A0A9W6B6J9"/>
<dbReference type="EMBL" id="BRVP01000004">
    <property type="protein sequence ID" value="GLB51643.1"/>
    <property type="molecule type" value="Genomic_DNA"/>
</dbReference>
<keyword evidence="1" id="KW-0472">Membrane</keyword>
<feature type="transmembrane region" description="Helical" evidence="1">
    <location>
        <begin position="12"/>
        <end position="31"/>
    </location>
</feature>